<evidence type="ECO:0000313" key="2">
    <source>
        <dbReference type="EMBL" id="PNX94500.1"/>
    </source>
</evidence>
<feature type="compositionally biased region" description="Basic and acidic residues" evidence="1">
    <location>
        <begin position="39"/>
        <end position="48"/>
    </location>
</feature>
<dbReference type="EMBL" id="ASHM01012547">
    <property type="protein sequence ID" value="PNX94500.1"/>
    <property type="molecule type" value="Genomic_DNA"/>
</dbReference>
<reference evidence="2 3" key="1">
    <citation type="journal article" date="2014" name="Am. J. Bot.">
        <title>Genome assembly and annotation for red clover (Trifolium pratense; Fabaceae).</title>
        <authorList>
            <person name="Istvanek J."/>
            <person name="Jaros M."/>
            <person name="Krenek A."/>
            <person name="Repkova J."/>
        </authorList>
    </citation>
    <scope>NUCLEOTIDE SEQUENCE [LARGE SCALE GENOMIC DNA]</scope>
    <source>
        <strain evidence="3">cv. Tatra</strain>
        <tissue evidence="2">Young leaves</tissue>
    </source>
</reference>
<evidence type="ECO:0000256" key="1">
    <source>
        <dbReference type="SAM" id="MobiDB-lite"/>
    </source>
</evidence>
<comment type="caution">
    <text evidence="2">The sequence shown here is derived from an EMBL/GenBank/DDBJ whole genome shotgun (WGS) entry which is preliminary data.</text>
</comment>
<organism evidence="2 3">
    <name type="scientific">Trifolium pratense</name>
    <name type="common">Red clover</name>
    <dbReference type="NCBI Taxonomy" id="57577"/>
    <lineage>
        <taxon>Eukaryota</taxon>
        <taxon>Viridiplantae</taxon>
        <taxon>Streptophyta</taxon>
        <taxon>Embryophyta</taxon>
        <taxon>Tracheophyta</taxon>
        <taxon>Spermatophyta</taxon>
        <taxon>Magnoliopsida</taxon>
        <taxon>eudicotyledons</taxon>
        <taxon>Gunneridae</taxon>
        <taxon>Pentapetalae</taxon>
        <taxon>rosids</taxon>
        <taxon>fabids</taxon>
        <taxon>Fabales</taxon>
        <taxon>Fabaceae</taxon>
        <taxon>Papilionoideae</taxon>
        <taxon>50 kb inversion clade</taxon>
        <taxon>NPAAA clade</taxon>
        <taxon>Hologalegina</taxon>
        <taxon>IRL clade</taxon>
        <taxon>Trifolieae</taxon>
        <taxon>Trifolium</taxon>
    </lineage>
</organism>
<name>A0A2K3MUL9_TRIPR</name>
<feature type="region of interest" description="Disordered" evidence="1">
    <location>
        <begin position="1"/>
        <end position="48"/>
    </location>
</feature>
<accession>A0A2K3MUL9</accession>
<gene>
    <name evidence="2" type="ORF">L195_g017676</name>
</gene>
<sequence>MDTQSIEDKTLIEVEPGEKTGELYKRRRRRRRPLAYASSRRDNDGGCH</sequence>
<protein>
    <submittedName>
        <fullName evidence="2">Uncharacterized protein</fullName>
    </submittedName>
</protein>
<evidence type="ECO:0000313" key="3">
    <source>
        <dbReference type="Proteomes" id="UP000236291"/>
    </source>
</evidence>
<proteinExistence type="predicted"/>
<reference evidence="2 3" key="2">
    <citation type="journal article" date="2017" name="Front. Plant Sci.">
        <title>Gene Classification and Mining of Molecular Markers Useful in Red Clover (Trifolium pratense) Breeding.</title>
        <authorList>
            <person name="Istvanek J."/>
            <person name="Dluhosova J."/>
            <person name="Dluhos P."/>
            <person name="Patkova L."/>
            <person name="Nedelnik J."/>
            <person name="Repkova J."/>
        </authorList>
    </citation>
    <scope>NUCLEOTIDE SEQUENCE [LARGE SCALE GENOMIC DNA]</scope>
    <source>
        <strain evidence="3">cv. Tatra</strain>
        <tissue evidence="2">Young leaves</tissue>
    </source>
</reference>
<dbReference type="Proteomes" id="UP000236291">
    <property type="component" value="Unassembled WGS sequence"/>
</dbReference>
<feature type="compositionally biased region" description="Basic and acidic residues" evidence="1">
    <location>
        <begin position="1"/>
        <end position="24"/>
    </location>
</feature>
<dbReference type="AlphaFoldDB" id="A0A2K3MUL9"/>